<keyword evidence="1" id="KW-0732">Signal</keyword>
<evidence type="ECO:0000256" key="1">
    <source>
        <dbReference type="SAM" id="SignalP"/>
    </source>
</evidence>
<feature type="chain" id="PRO_5021009634" evidence="1">
    <location>
        <begin position="24"/>
        <end position="59"/>
    </location>
</feature>
<proteinExistence type="predicted"/>
<gene>
    <name evidence="2" type="ORF">C5468_17305</name>
</gene>
<name>A0A4R4J3X0_PHOLU</name>
<dbReference type="RefSeq" id="WP_132346932.1">
    <property type="nucleotide sequence ID" value="NZ_CAWOLF010000019.1"/>
</dbReference>
<feature type="signal peptide" evidence="1">
    <location>
        <begin position="1"/>
        <end position="23"/>
    </location>
</feature>
<dbReference type="EMBL" id="PUJX01000019">
    <property type="protein sequence ID" value="TDB47852.1"/>
    <property type="molecule type" value="Genomic_DNA"/>
</dbReference>
<evidence type="ECO:0000313" key="3">
    <source>
        <dbReference type="Proteomes" id="UP000295550"/>
    </source>
</evidence>
<comment type="caution">
    <text evidence="2">The sequence shown here is derived from an EMBL/GenBank/DDBJ whole genome shotgun (WGS) entry which is preliminary data.</text>
</comment>
<protein>
    <submittedName>
        <fullName evidence="2">Uncharacterized protein</fullName>
    </submittedName>
</protein>
<accession>A0A4R4J3X0</accession>
<dbReference type="Proteomes" id="UP000295550">
    <property type="component" value="Unassembled WGS sequence"/>
</dbReference>
<evidence type="ECO:0000313" key="2">
    <source>
        <dbReference type="EMBL" id="TDB47852.1"/>
    </source>
</evidence>
<dbReference type="AlphaFoldDB" id="A0A4R4J3X0"/>
<organism evidence="2 3">
    <name type="scientific">Photorhabdus luminescens subsp. mexicana</name>
    <dbReference type="NCBI Taxonomy" id="2100167"/>
    <lineage>
        <taxon>Bacteria</taxon>
        <taxon>Pseudomonadati</taxon>
        <taxon>Pseudomonadota</taxon>
        <taxon>Gammaproteobacteria</taxon>
        <taxon>Enterobacterales</taxon>
        <taxon>Morganellaceae</taxon>
        <taxon>Photorhabdus</taxon>
    </lineage>
</organism>
<reference evidence="2 3" key="1">
    <citation type="journal article" date="2019" name="Int. J. Syst. Evol. Microbiol.">
        <title>Photorhabdus khanii subsp. guanajuatensis subsp. nov., isolated from Heterorhabditis atacamensis, and Photorhabdus luminescens subsp. mexicana subsp. nov., isolated from Heterorhabditis mexicana entomopathogenic nematodes.</title>
        <authorList>
            <person name="Machado R.A.R."/>
            <person name="Bruno P."/>
            <person name="Arce C.C.M."/>
            <person name="Liechti N."/>
            <person name="Kohler A."/>
            <person name="Bernal J."/>
            <person name="Bruggmann R."/>
            <person name="Turlings T.C.J."/>
        </authorList>
    </citation>
    <scope>NUCLEOTIDE SEQUENCE [LARGE SCALE GENOMIC DNA]</scope>
    <source>
        <strain evidence="2 3">MEX47-22</strain>
    </source>
</reference>
<sequence>MKSTLNKLSTAICFTLLPFLAFAANTITPNITNVDIIAGDEIKFPMILITSEIIPTLAE</sequence>